<protein>
    <recommendedName>
        <fullName evidence="10">Permease</fullName>
    </recommendedName>
</protein>
<dbReference type="Proteomes" id="UP000655759">
    <property type="component" value="Unassembled WGS sequence"/>
</dbReference>
<dbReference type="PANTHER" id="PTHR43299:SF1">
    <property type="entry name" value="UPF0718 PROTEIN YRAQ"/>
    <property type="match status" value="1"/>
</dbReference>
<evidence type="ECO:0000256" key="3">
    <source>
        <dbReference type="ARBA" id="ARBA00022475"/>
    </source>
</evidence>
<dbReference type="EMBL" id="CAJNAQ010000005">
    <property type="protein sequence ID" value="CAE6494411.1"/>
    <property type="molecule type" value="Genomic_DNA"/>
</dbReference>
<name>A0A812EVU7_9ARCH</name>
<feature type="transmembrane region" description="Helical" evidence="7">
    <location>
        <begin position="126"/>
        <end position="144"/>
    </location>
</feature>
<dbReference type="PANTHER" id="PTHR43299">
    <property type="entry name" value="UPF0718 PROTEIN YRAQ"/>
    <property type="match status" value="1"/>
</dbReference>
<feature type="transmembrane region" description="Helical" evidence="7">
    <location>
        <begin position="164"/>
        <end position="181"/>
    </location>
</feature>
<comment type="subcellular location">
    <subcellularLocation>
        <location evidence="1">Cell membrane</location>
        <topology evidence="1">Multi-pass membrane protein</topology>
    </subcellularLocation>
</comment>
<evidence type="ECO:0000256" key="7">
    <source>
        <dbReference type="SAM" id="Phobius"/>
    </source>
</evidence>
<evidence type="ECO:0000256" key="6">
    <source>
        <dbReference type="ARBA" id="ARBA00023136"/>
    </source>
</evidence>
<keyword evidence="4 7" id="KW-0812">Transmembrane</keyword>
<sequence length="347" mass="37127">MDFEFYPIVGAGLNAIMDYLLSHTLFCLVPAFFIAGAMATLIPQGRLLKYLGKDSPKYKAYPIAVASGLLLATCSCTVIPLFAGIRKGGAGLGPAITFLYTAPATNIVAVLYTGSLIGWDIAGARIASSVLFAIFIGAVMTRFLPDKSDTKQVELGSNTNSMNTKGLFLLFGLLVTILFVGTRIDDPVIKYGIEIGLIGAVALVVKKYLQKSDFIAWMKETFGFVKTIGPYLLIGVFFSGILIYLLPREIIANYVGDNSLSAIALPVIFGAFAYFPTLVEVPMANAFLQLGMARGPLLAYLLADPVVSLPSLLSVRKLIGNKRILVYVGMIAALSICAGYLFGVIST</sequence>
<evidence type="ECO:0000256" key="2">
    <source>
        <dbReference type="ARBA" id="ARBA00006386"/>
    </source>
</evidence>
<gene>
    <name evidence="8" type="ORF">NUZ5A_50280</name>
</gene>
<evidence type="ECO:0008006" key="10">
    <source>
        <dbReference type="Google" id="ProtNLM"/>
    </source>
</evidence>
<feature type="transmembrane region" description="Helical" evidence="7">
    <location>
        <begin position="188"/>
        <end position="208"/>
    </location>
</feature>
<evidence type="ECO:0000313" key="8">
    <source>
        <dbReference type="EMBL" id="CAE6494411.1"/>
    </source>
</evidence>
<evidence type="ECO:0000313" key="9">
    <source>
        <dbReference type="Proteomes" id="UP000655759"/>
    </source>
</evidence>
<dbReference type="Pfam" id="PF03773">
    <property type="entry name" value="ArsP_1"/>
    <property type="match status" value="1"/>
</dbReference>
<feature type="transmembrane region" description="Helical" evidence="7">
    <location>
        <begin position="97"/>
        <end position="119"/>
    </location>
</feature>
<evidence type="ECO:0000256" key="5">
    <source>
        <dbReference type="ARBA" id="ARBA00022989"/>
    </source>
</evidence>
<comment type="caution">
    <text evidence="8">The sequence shown here is derived from an EMBL/GenBank/DDBJ whole genome shotgun (WGS) entry which is preliminary data.</text>
</comment>
<accession>A0A812EVU7</accession>
<feature type="transmembrane region" description="Helical" evidence="7">
    <location>
        <begin position="297"/>
        <end position="315"/>
    </location>
</feature>
<keyword evidence="5 7" id="KW-1133">Transmembrane helix</keyword>
<feature type="transmembrane region" description="Helical" evidence="7">
    <location>
        <begin position="63"/>
        <end position="85"/>
    </location>
</feature>
<proteinExistence type="inferred from homology"/>
<feature type="transmembrane region" description="Helical" evidence="7">
    <location>
        <begin position="228"/>
        <end position="247"/>
    </location>
</feature>
<comment type="similarity">
    <text evidence="2">Belongs to the UPF0718 family.</text>
</comment>
<dbReference type="GO" id="GO:0005886">
    <property type="term" value="C:plasma membrane"/>
    <property type="evidence" value="ECO:0007669"/>
    <property type="project" value="UniProtKB-SubCell"/>
</dbReference>
<reference evidence="8" key="1">
    <citation type="submission" date="2021-02" db="EMBL/GenBank/DDBJ databases">
        <authorList>
            <person name="Han P."/>
        </authorList>
    </citation>
    <scope>NUCLEOTIDE SEQUENCE</scope>
    <source>
        <strain evidence="8">Candidatus Nitrosotenuis uzonensis 5A</strain>
    </source>
</reference>
<feature type="transmembrane region" description="Helical" evidence="7">
    <location>
        <begin position="324"/>
        <end position="345"/>
    </location>
</feature>
<evidence type="ECO:0000256" key="1">
    <source>
        <dbReference type="ARBA" id="ARBA00004651"/>
    </source>
</evidence>
<organism evidence="8 9">
    <name type="scientific">Candidatus Nitrosotenuis uzonensis</name>
    <dbReference type="NCBI Taxonomy" id="1407055"/>
    <lineage>
        <taxon>Archaea</taxon>
        <taxon>Nitrososphaerota</taxon>
        <taxon>Candidatus Nitrosotenuis</taxon>
    </lineage>
</organism>
<dbReference type="RefSeq" id="WP_205099190.1">
    <property type="nucleotide sequence ID" value="NZ_CAJNAQ010000005.1"/>
</dbReference>
<keyword evidence="6 7" id="KW-0472">Membrane</keyword>
<feature type="transmembrane region" description="Helical" evidence="7">
    <location>
        <begin position="20"/>
        <end position="42"/>
    </location>
</feature>
<dbReference type="InterPro" id="IPR005524">
    <property type="entry name" value="DUF318"/>
</dbReference>
<evidence type="ECO:0000256" key="4">
    <source>
        <dbReference type="ARBA" id="ARBA00022692"/>
    </source>
</evidence>
<feature type="transmembrane region" description="Helical" evidence="7">
    <location>
        <begin position="259"/>
        <end position="277"/>
    </location>
</feature>
<dbReference type="AlphaFoldDB" id="A0A812EVU7"/>
<keyword evidence="3" id="KW-1003">Cell membrane</keyword>